<feature type="transmembrane region" description="Helical" evidence="11">
    <location>
        <begin position="118"/>
        <end position="144"/>
    </location>
</feature>
<evidence type="ECO:0000256" key="3">
    <source>
        <dbReference type="ARBA" id="ARBA00022692"/>
    </source>
</evidence>
<evidence type="ECO:0000256" key="2">
    <source>
        <dbReference type="ARBA" id="ARBA00022679"/>
    </source>
</evidence>
<name>T1KPZ4_TETUR</name>
<evidence type="ECO:0000256" key="1">
    <source>
        <dbReference type="ARBA" id="ARBA00004141"/>
    </source>
</evidence>
<dbReference type="PROSITE" id="PS51292">
    <property type="entry name" value="ZF_RING_CH"/>
    <property type="match status" value="1"/>
</dbReference>
<dbReference type="GO" id="GO:0016567">
    <property type="term" value="P:protein ubiquitination"/>
    <property type="evidence" value="ECO:0007669"/>
    <property type="project" value="TreeGrafter"/>
</dbReference>
<dbReference type="Gene3D" id="3.30.40.10">
    <property type="entry name" value="Zinc/RING finger domain, C3HC4 (zinc finger)"/>
    <property type="match status" value="1"/>
</dbReference>
<gene>
    <name evidence="13" type="primary">107366269</name>
</gene>
<evidence type="ECO:0000256" key="6">
    <source>
        <dbReference type="ARBA" id="ARBA00022786"/>
    </source>
</evidence>
<dbReference type="PANTHER" id="PTHR46065:SF3">
    <property type="entry name" value="FI20425P1"/>
    <property type="match status" value="1"/>
</dbReference>
<dbReference type="InterPro" id="IPR011016">
    <property type="entry name" value="Znf_RING-CH"/>
</dbReference>
<dbReference type="InterPro" id="IPR013083">
    <property type="entry name" value="Znf_RING/FYVE/PHD"/>
</dbReference>
<dbReference type="EnsemblMetazoa" id="tetur17g02250.1">
    <property type="protein sequence ID" value="tetur17g02250.1"/>
    <property type="gene ID" value="tetur17g02250"/>
</dbReference>
<reference evidence="14" key="1">
    <citation type="submission" date="2011-08" db="EMBL/GenBank/DDBJ databases">
        <authorList>
            <person name="Rombauts S."/>
        </authorList>
    </citation>
    <scope>NUCLEOTIDE SEQUENCE</scope>
    <source>
        <strain evidence="14">London</strain>
    </source>
</reference>
<reference evidence="13" key="2">
    <citation type="submission" date="2015-06" db="UniProtKB">
        <authorList>
            <consortium name="EnsemblMetazoa"/>
        </authorList>
    </citation>
    <scope>IDENTIFICATION</scope>
</reference>
<keyword evidence="5" id="KW-0863">Zinc-finger</keyword>
<feature type="domain" description="RING-CH-type" evidence="12">
    <location>
        <begin position="6"/>
        <end position="67"/>
    </location>
</feature>
<evidence type="ECO:0000256" key="7">
    <source>
        <dbReference type="ARBA" id="ARBA00022833"/>
    </source>
</evidence>
<keyword evidence="2" id="KW-0808">Transferase</keyword>
<evidence type="ECO:0000313" key="13">
    <source>
        <dbReference type="EnsemblMetazoa" id="tetur17g02250.1"/>
    </source>
</evidence>
<evidence type="ECO:0000256" key="10">
    <source>
        <dbReference type="SAM" id="MobiDB-lite"/>
    </source>
</evidence>
<proteinExistence type="predicted"/>
<evidence type="ECO:0000256" key="4">
    <source>
        <dbReference type="ARBA" id="ARBA00022723"/>
    </source>
</evidence>
<keyword evidence="3 11" id="KW-0812">Transmembrane</keyword>
<protein>
    <recommendedName>
        <fullName evidence="12">RING-CH-type domain-containing protein</fullName>
    </recommendedName>
</protein>
<keyword evidence="4" id="KW-0479">Metal-binding</keyword>
<keyword evidence="7" id="KW-0862">Zinc</keyword>
<dbReference type="AlphaFoldDB" id="T1KPZ4"/>
<dbReference type="eggNOG" id="KOG1609">
    <property type="taxonomic scope" value="Eukaryota"/>
</dbReference>
<feature type="compositionally biased region" description="Low complexity" evidence="10">
    <location>
        <begin position="248"/>
        <end position="260"/>
    </location>
</feature>
<evidence type="ECO:0000259" key="12">
    <source>
        <dbReference type="PROSITE" id="PS51292"/>
    </source>
</evidence>
<evidence type="ECO:0000256" key="9">
    <source>
        <dbReference type="ARBA" id="ARBA00023136"/>
    </source>
</evidence>
<dbReference type="KEGG" id="tut:107366269"/>
<evidence type="ECO:0000256" key="11">
    <source>
        <dbReference type="SAM" id="Phobius"/>
    </source>
</evidence>
<sequence length="323" mass="36274">MTETVSKPEPQNICRICLTTSSNDCPLIQPCNCVGELAYCHSSCLSKWISATKILNCDICQFKFIISIEHRSFIEWLSSDEDELQQFCIGSFTFLLTFYLIILGEVTTSMTKDTGSMVSYLFVISMTATFEFGFLIWIAFFSFLEANRFTKWRDQHIKIKISSNSNRSPFRNSSRSLSKDFGSFSINSLTLVQKKADLPPFIEYPVAKHQERTSETNADWDFNRISQFSDSSESNGSRKVQNLSDKNSSINFSSQDSQSSSFSERSFSKIAELKAAPVIILSEDKAHSNGSGLLLSRKRKVPDCCGLLATGGVHKVPSHSKQP</sequence>
<dbReference type="SUPFAM" id="SSF57850">
    <property type="entry name" value="RING/U-box"/>
    <property type="match status" value="1"/>
</dbReference>
<dbReference type="EMBL" id="CAEY01000341">
    <property type="status" value="NOT_ANNOTATED_CDS"/>
    <property type="molecule type" value="Genomic_DNA"/>
</dbReference>
<keyword evidence="6" id="KW-0833">Ubl conjugation pathway</keyword>
<accession>T1KPZ4</accession>
<dbReference type="Pfam" id="PF12906">
    <property type="entry name" value="RINGv"/>
    <property type="match status" value="1"/>
</dbReference>
<dbReference type="Proteomes" id="UP000015104">
    <property type="component" value="Unassembled WGS sequence"/>
</dbReference>
<keyword evidence="14" id="KW-1185">Reference proteome</keyword>
<dbReference type="SMART" id="SM00744">
    <property type="entry name" value="RINGv"/>
    <property type="match status" value="1"/>
</dbReference>
<dbReference type="GO" id="GO:0008270">
    <property type="term" value="F:zinc ion binding"/>
    <property type="evidence" value="ECO:0007669"/>
    <property type="project" value="UniProtKB-KW"/>
</dbReference>
<dbReference type="OrthoDB" id="6503392at2759"/>
<feature type="region of interest" description="Disordered" evidence="10">
    <location>
        <begin position="229"/>
        <end position="260"/>
    </location>
</feature>
<feature type="compositionally biased region" description="Polar residues" evidence="10">
    <location>
        <begin position="229"/>
        <end position="247"/>
    </location>
</feature>
<evidence type="ECO:0000256" key="8">
    <source>
        <dbReference type="ARBA" id="ARBA00022989"/>
    </source>
</evidence>
<keyword evidence="9 11" id="KW-0472">Membrane</keyword>
<feature type="transmembrane region" description="Helical" evidence="11">
    <location>
        <begin position="87"/>
        <end position="106"/>
    </location>
</feature>
<dbReference type="GO" id="GO:0004842">
    <property type="term" value="F:ubiquitin-protein transferase activity"/>
    <property type="evidence" value="ECO:0007669"/>
    <property type="project" value="TreeGrafter"/>
</dbReference>
<keyword evidence="8 11" id="KW-1133">Transmembrane helix</keyword>
<evidence type="ECO:0000313" key="14">
    <source>
        <dbReference type="Proteomes" id="UP000015104"/>
    </source>
</evidence>
<dbReference type="HOGENOM" id="CLU_861464_0_0_1"/>
<evidence type="ECO:0000256" key="5">
    <source>
        <dbReference type="ARBA" id="ARBA00022771"/>
    </source>
</evidence>
<dbReference type="GO" id="GO:0016020">
    <property type="term" value="C:membrane"/>
    <property type="evidence" value="ECO:0007669"/>
    <property type="project" value="UniProtKB-SubCell"/>
</dbReference>
<organism evidence="13 14">
    <name type="scientific">Tetranychus urticae</name>
    <name type="common">Two-spotted spider mite</name>
    <dbReference type="NCBI Taxonomy" id="32264"/>
    <lineage>
        <taxon>Eukaryota</taxon>
        <taxon>Metazoa</taxon>
        <taxon>Ecdysozoa</taxon>
        <taxon>Arthropoda</taxon>
        <taxon>Chelicerata</taxon>
        <taxon>Arachnida</taxon>
        <taxon>Acari</taxon>
        <taxon>Acariformes</taxon>
        <taxon>Trombidiformes</taxon>
        <taxon>Prostigmata</taxon>
        <taxon>Eleutherengona</taxon>
        <taxon>Raphignathae</taxon>
        <taxon>Tetranychoidea</taxon>
        <taxon>Tetranychidae</taxon>
        <taxon>Tetranychus</taxon>
    </lineage>
</organism>
<comment type="subcellular location">
    <subcellularLocation>
        <location evidence="1">Membrane</location>
        <topology evidence="1">Multi-pass membrane protein</topology>
    </subcellularLocation>
</comment>
<dbReference type="STRING" id="32264.T1KPZ4"/>
<dbReference type="PANTHER" id="PTHR46065">
    <property type="entry name" value="E3 UBIQUITIN-PROTEIN LIGASE MARCH 2/3 FAMILY MEMBER"/>
    <property type="match status" value="1"/>
</dbReference>